<reference evidence="2 3" key="1">
    <citation type="journal article" date="2008" name="Nature">
        <title>The genome of Laccaria bicolor provides insights into mycorrhizal symbiosis.</title>
        <authorList>
            <person name="Martin F."/>
            <person name="Aerts A."/>
            <person name="Ahren D."/>
            <person name="Brun A."/>
            <person name="Danchin E.G.J."/>
            <person name="Duchaussoy F."/>
            <person name="Gibon J."/>
            <person name="Kohler A."/>
            <person name="Lindquist E."/>
            <person name="Pereda V."/>
            <person name="Salamov A."/>
            <person name="Shapiro H.J."/>
            <person name="Wuyts J."/>
            <person name="Blaudez D."/>
            <person name="Buee M."/>
            <person name="Brokstein P."/>
            <person name="Canbaeck B."/>
            <person name="Cohen D."/>
            <person name="Courty P.E."/>
            <person name="Coutinho P.M."/>
            <person name="Delaruelle C."/>
            <person name="Detter J.C."/>
            <person name="Deveau A."/>
            <person name="DiFazio S."/>
            <person name="Duplessis S."/>
            <person name="Fraissinet-Tachet L."/>
            <person name="Lucic E."/>
            <person name="Frey-Klett P."/>
            <person name="Fourrey C."/>
            <person name="Feussner I."/>
            <person name="Gay G."/>
            <person name="Grimwood J."/>
            <person name="Hoegger P.J."/>
            <person name="Jain P."/>
            <person name="Kilaru S."/>
            <person name="Labbe J."/>
            <person name="Lin Y.C."/>
            <person name="Legue V."/>
            <person name="Le Tacon F."/>
            <person name="Marmeisse R."/>
            <person name="Melayah D."/>
            <person name="Montanini B."/>
            <person name="Muratet M."/>
            <person name="Nehls U."/>
            <person name="Niculita-Hirzel H."/>
            <person name="Oudot-Le Secq M.P."/>
            <person name="Peter M."/>
            <person name="Quesneville H."/>
            <person name="Rajashekar B."/>
            <person name="Reich M."/>
            <person name="Rouhier N."/>
            <person name="Schmutz J."/>
            <person name="Yin T."/>
            <person name="Chalot M."/>
            <person name="Henrissat B."/>
            <person name="Kuees U."/>
            <person name="Lucas S."/>
            <person name="Van de Peer Y."/>
            <person name="Podila G.K."/>
            <person name="Polle A."/>
            <person name="Pukkila P.J."/>
            <person name="Richardson P.M."/>
            <person name="Rouze P."/>
            <person name="Sanders I.R."/>
            <person name="Stajich J.E."/>
            <person name="Tunlid A."/>
            <person name="Tuskan G."/>
            <person name="Grigoriev I.V."/>
        </authorList>
    </citation>
    <scope>NUCLEOTIDE SEQUENCE [LARGE SCALE GENOMIC DNA]</scope>
    <source>
        <strain evidence="3">S238N-H82 / ATCC MYA-4686</strain>
    </source>
</reference>
<name>B0D6Z2_LACBS</name>
<dbReference type="Proteomes" id="UP000001194">
    <property type="component" value="Unassembled WGS sequence"/>
</dbReference>
<dbReference type="GeneID" id="6075620"/>
<evidence type="ECO:0000313" key="2">
    <source>
        <dbReference type="EMBL" id="EDR09307.1"/>
    </source>
</evidence>
<feature type="signal peptide" evidence="1">
    <location>
        <begin position="1"/>
        <end position="24"/>
    </location>
</feature>
<sequence length="454" mass="51337">MFGSLSLDLLLHIFNFMDLGSIVALRKVVWSRNSKPRYLIDKWLSDLQTVLLCYVPTHYLDLERAVFAPTRWLDHVMRNNMKARGCCARTITPSENPYFQGVYLVPGGRFLITFSEADLCVWDLGYSSSTILKNTPIASASHIFNDIFAVVPTADGLGLRIFANTICETNGWTDEESIRDEFWIFEIFPLSEKPKLSKIASLLVEDYSDVSLFVLRGDLLIYHGANYVKVWNFVTGTGVTFNVGDESYEQLSATDEFVVLIQFAVVSVWNIPPLVPGGHIEEPGADHVKPDLELPVECDMDIDSLEGDEELQFEMPSEWYTHHPITYDVIHQSSESRTIWRYEVILPEGRVKLRHKFILPKEGSAAMIVEPYRFCDGTLVMSWSNCQSLMASCTPRGPQEKDDFRKPEDVTLLCDEAGLERVEFTLCPVAGRLCHISCTQGSIVIFDYLASPAS</sequence>
<accession>B0D6Z2</accession>
<evidence type="ECO:0000256" key="1">
    <source>
        <dbReference type="SAM" id="SignalP"/>
    </source>
</evidence>
<dbReference type="HOGENOM" id="CLU_033171_1_0_1"/>
<keyword evidence="3" id="KW-1185">Reference proteome</keyword>
<feature type="chain" id="PRO_5002747115" evidence="1">
    <location>
        <begin position="25"/>
        <end position="454"/>
    </location>
</feature>
<dbReference type="OrthoDB" id="3145038at2759"/>
<dbReference type="AlphaFoldDB" id="B0D6Z2"/>
<proteinExistence type="predicted"/>
<organism evidence="3">
    <name type="scientific">Laccaria bicolor (strain S238N-H82 / ATCC MYA-4686)</name>
    <name type="common">Bicoloured deceiver</name>
    <name type="synonym">Laccaria laccata var. bicolor</name>
    <dbReference type="NCBI Taxonomy" id="486041"/>
    <lineage>
        <taxon>Eukaryota</taxon>
        <taxon>Fungi</taxon>
        <taxon>Dikarya</taxon>
        <taxon>Basidiomycota</taxon>
        <taxon>Agaricomycotina</taxon>
        <taxon>Agaricomycetes</taxon>
        <taxon>Agaricomycetidae</taxon>
        <taxon>Agaricales</taxon>
        <taxon>Agaricineae</taxon>
        <taxon>Hydnangiaceae</taxon>
        <taxon>Laccaria</taxon>
    </lineage>
</organism>
<keyword evidence="1" id="KW-0732">Signal</keyword>
<dbReference type="InParanoid" id="B0D6Z2"/>
<dbReference type="KEGG" id="lbc:LACBIDRAFT_293821"/>
<dbReference type="EMBL" id="DS547099">
    <property type="protein sequence ID" value="EDR09307.1"/>
    <property type="molecule type" value="Genomic_DNA"/>
</dbReference>
<dbReference type="RefSeq" id="XP_001879656.1">
    <property type="nucleotide sequence ID" value="XM_001879621.1"/>
</dbReference>
<evidence type="ECO:0000313" key="3">
    <source>
        <dbReference type="Proteomes" id="UP000001194"/>
    </source>
</evidence>
<gene>
    <name evidence="2" type="ORF">LACBIDRAFT_293821</name>
</gene>
<protein>
    <submittedName>
        <fullName evidence="2">Predicted protein</fullName>
    </submittedName>
</protein>